<sequence length="249" mass="26018">MATGKTALVIAAGHGIGAASARALAAQGWRVGLMSTSDACETLAAELGGFARRGSVTETADLQALIDLALATTGRIDAVVNNTGHGAGSSAATQASTYNPDGDHHLLDIGDTDWHHGLDLYVLNVVRMARLVTPIMQRRGGGAIVNISSLGTVEPRPEYPLSVLRLALHGFTKLYTDRYGRDGIRMNNVLPGFVENWPVVDAVQRGTPIGRTVKLTEIADTVAFLLSDGAGAITGQNILVDGGLVRAAR</sequence>
<accession>A0A8J3E116</accession>
<organism evidence="2 3">
    <name type="scientific">Aliidongia dinghuensis</name>
    <dbReference type="NCBI Taxonomy" id="1867774"/>
    <lineage>
        <taxon>Bacteria</taxon>
        <taxon>Pseudomonadati</taxon>
        <taxon>Pseudomonadota</taxon>
        <taxon>Alphaproteobacteria</taxon>
        <taxon>Rhodospirillales</taxon>
        <taxon>Dongiaceae</taxon>
        <taxon>Aliidongia</taxon>
    </lineage>
</organism>
<name>A0A8J3E116_9PROT</name>
<dbReference type="Proteomes" id="UP000646365">
    <property type="component" value="Unassembled WGS sequence"/>
</dbReference>
<reference evidence="2" key="1">
    <citation type="journal article" date="2014" name="Int. J. Syst. Evol. Microbiol.">
        <title>Complete genome sequence of Corynebacterium casei LMG S-19264T (=DSM 44701T), isolated from a smear-ripened cheese.</title>
        <authorList>
            <consortium name="US DOE Joint Genome Institute (JGI-PGF)"/>
            <person name="Walter F."/>
            <person name="Albersmeier A."/>
            <person name="Kalinowski J."/>
            <person name="Ruckert C."/>
        </authorList>
    </citation>
    <scope>NUCLEOTIDE SEQUENCE</scope>
    <source>
        <strain evidence="2">CGMCC 1.15725</strain>
    </source>
</reference>
<protein>
    <submittedName>
        <fullName evidence="2">Oxidoreductase</fullName>
    </submittedName>
</protein>
<dbReference type="AlphaFoldDB" id="A0A8J3E116"/>
<dbReference type="InterPro" id="IPR050259">
    <property type="entry name" value="SDR"/>
</dbReference>
<dbReference type="PANTHER" id="PTHR42879:SF6">
    <property type="entry name" value="NADPH-DEPENDENT REDUCTASE BACG"/>
    <property type="match status" value="1"/>
</dbReference>
<keyword evidence="3" id="KW-1185">Reference proteome</keyword>
<dbReference type="Gene3D" id="3.40.50.720">
    <property type="entry name" value="NAD(P)-binding Rossmann-like Domain"/>
    <property type="match status" value="1"/>
</dbReference>
<evidence type="ECO:0000256" key="1">
    <source>
        <dbReference type="ARBA" id="ARBA00006484"/>
    </source>
</evidence>
<dbReference type="PANTHER" id="PTHR42879">
    <property type="entry name" value="3-OXOACYL-(ACYL-CARRIER-PROTEIN) REDUCTASE"/>
    <property type="match status" value="1"/>
</dbReference>
<dbReference type="Pfam" id="PF13561">
    <property type="entry name" value="adh_short_C2"/>
    <property type="match status" value="1"/>
</dbReference>
<dbReference type="PRINTS" id="PR00081">
    <property type="entry name" value="GDHRDH"/>
</dbReference>
<proteinExistence type="inferred from homology"/>
<evidence type="ECO:0000313" key="3">
    <source>
        <dbReference type="Proteomes" id="UP000646365"/>
    </source>
</evidence>
<evidence type="ECO:0000313" key="2">
    <source>
        <dbReference type="EMBL" id="GGF06911.1"/>
    </source>
</evidence>
<dbReference type="InterPro" id="IPR036291">
    <property type="entry name" value="NAD(P)-bd_dom_sf"/>
</dbReference>
<dbReference type="SUPFAM" id="SSF51735">
    <property type="entry name" value="NAD(P)-binding Rossmann-fold domains"/>
    <property type="match status" value="1"/>
</dbReference>
<dbReference type="InterPro" id="IPR002347">
    <property type="entry name" value="SDR_fam"/>
</dbReference>
<reference evidence="2" key="2">
    <citation type="submission" date="2020-09" db="EMBL/GenBank/DDBJ databases">
        <authorList>
            <person name="Sun Q."/>
            <person name="Zhou Y."/>
        </authorList>
    </citation>
    <scope>NUCLEOTIDE SEQUENCE</scope>
    <source>
        <strain evidence="2">CGMCC 1.15725</strain>
    </source>
</reference>
<comment type="similarity">
    <text evidence="1">Belongs to the short-chain dehydrogenases/reductases (SDR) family.</text>
</comment>
<dbReference type="EMBL" id="BMJQ01000002">
    <property type="protein sequence ID" value="GGF06911.1"/>
    <property type="molecule type" value="Genomic_DNA"/>
</dbReference>
<gene>
    <name evidence="2" type="ORF">GCM10011611_10500</name>
</gene>
<comment type="caution">
    <text evidence="2">The sequence shown here is derived from an EMBL/GenBank/DDBJ whole genome shotgun (WGS) entry which is preliminary data.</text>
</comment>